<evidence type="ECO:0000256" key="1">
    <source>
        <dbReference type="ARBA" id="ARBA00001974"/>
    </source>
</evidence>
<evidence type="ECO:0000259" key="10">
    <source>
        <dbReference type="Pfam" id="PF02852"/>
    </source>
</evidence>
<evidence type="ECO:0000256" key="2">
    <source>
        <dbReference type="ARBA" id="ARBA00007532"/>
    </source>
</evidence>
<dbReference type="AlphaFoldDB" id="A0A1G9BJ61"/>
<dbReference type="Pfam" id="PF02852">
    <property type="entry name" value="Pyr_redox_dim"/>
    <property type="match status" value="1"/>
</dbReference>
<dbReference type="PIRSF" id="PIRSF000350">
    <property type="entry name" value="Mercury_reductase_MerA"/>
    <property type="match status" value="1"/>
</dbReference>
<accession>A0A1G9BJ61</accession>
<dbReference type="PANTHER" id="PTHR43014:SF5">
    <property type="entry name" value="GLUTATHIONE REDUCTASE (NADPH)"/>
    <property type="match status" value="1"/>
</dbReference>
<evidence type="ECO:0000256" key="9">
    <source>
        <dbReference type="RuleBase" id="RU003691"/>
    </source>
</evidence>
<sequence>MPLCVDRVLAMEREYDLLVIGTGVAGSDIAWHCRDAGMRVAITDHQDYGGTCALRGCVPKRVLAGAAATVARVHNMQGRGVSGEVSIDWPELVAFERTFPGPIPRRKEEGFREAGIHTYHGFARFIGPNRVTVGNDTVTARYIVIATGARPHPLNVPGEDLVTTSDEFLYLDTLPERIVFIGGGYISFEFAHVAARANSKVTILQRSGRLLKGFDPDVVERLVLASKEIGIDVQANMPLRSIEKNGAGLRVRAGREGEEKTFEADMVVHGAGRVPMIEGLDLAAGNVATDRRGIVVNDYLQSVSNPAVYVAGDANPLSPQLTPVAVMDAHLVVDNILGGNVRTADYSVVPSVAFTTPPIASVGLTEKRAKEKGISYTVNAGDLSGRFTNRSIGERHVGYKLLVERETRRVIGAHLIGPHVEEVINIFALAIKHNLTVDDLALDAIPWAYPSGTYDIIHMIYPLVRK</sequence>
<protein>
    <submittedName>
        <fullName evidence="12">Glutathione reductase (NADPH)</fullName>
    </submittedName>
</protein>
<comment type="similarity">
    <text evidence="2 9">Belongs to the class-I pyridine nucleotide-disulfide oxidoreductase family.</text>
</comment>
<dbReference type="PROSITE" id="PS00076">
    <property type="entry name" value="PYRIDINE_REDOX_1"/>
    <property type="match status" value="1"/>
</dbReference>
<dbReference type="InterPro" id="IPR036188">
    <property type="entry name" value="FAD/NAD-bd_sf"/>
</dbReference>
<dbReference type="Pfam" id="PF07992">
    <property type="entry name" value="Pyr_redox_2"/>
    <property type="match status" value="1"/>
</dbReference>
<keyword evidence="6 9" id="KW-0560">Oxidoreductase</keyword>
<keyword evidence="7" id="KW-1015">Disulfide bond</keyword>
<keyword evidence="13" id="KW-1185">Reference proteome</keyword>
<comment type="cofactor">
    <cofactor evidence="1">
        <name>FAD</name>
        <dbReference type="ChEBI" id="CHEBI:57692"/>
    </cofactor>
</comment>
<dbReference type="RefSeq" id="WP_224732825.1">
    <property type="nucleotide sequence ID" value="NZ_BCNX01000012.1"/>
</dbReference>
<dbReference type="Gene3D" id="3.50.50.60">
    <property type="entry name" value="FAD/NAD(P)-binding domain"/>
    <property type="match status" value="2"/>
</dbReference>
<proteinExistence type="inferred from homology"/>
<dbReference type="PRINTS" id="PR00368">
    <property type="entry name" value="FADPNR"/>
</dbReference>
<name>A0A1G9BJ61_9EURY</name>
<dbReference type="Gene3D" id="3.30.390.30">
    <property type="match status" value="1"/>
</dbReference>
<dbReference type="SUPFAM" id="SSF55424">
    <property type="entry name" value="FAD/NAD-linked reductases, dimerisation (C-terminal) domain"/>
    <property type="match status" value="1"/>
</dbReference>
<organism evidence="12 13">
    <name type="scientific">Methanoculleus thermophilus</name>
    <dbReference type="NCBI Taxonomy" id="2200"/>
    <lineage>
        <taxon>Archaea</taxon>
        <taxon>Methanobacteriati</taxon>
        <taxon>Methanobacteriota</taxon>
        <taxon>Stenosarchaea group</taxon>
        <taxon>Methanomicrobia</taxon>
        <taxon>Methanomicrobiales</taxon>
        <taxon>Methanomicrobiaceae</taxon>
        <taxon>Methanoculleus</taxon>
    </lineage>
</organism>
<keyword evidence="8 9" id="KW-0676">Redox-active center</keyword>
<dbReference type="EMBL" id="FNFT01000009">
    <property type="protein sequence ID" value="SDK39493.1"/>
    <property type="molecule type" value="Genomic_DNA"/>
</dbReference>
<feature type="domain" description="FAD/NAD(P)-binding" evidence="11">
    <location>
        <begin position="15"/>
        <end position="329"/>
    </location>
</feature>
<dbReference type="PRINTS" id="PR00411">
    <property type="entry name" value="PNDRDTASEI"/>
</dbReference>
<gene>
    <name evidence="12" type="ORF">SAMN04488571_10996</name>
</gene>
<evidence type="ECO:0000256" key="6">
    <source>
        <dbReference type="ARBA" id="ARBA00023002"/>
    </source>
</evidence>
<dbReference type="InterPro" id="IPR023753">
    <property type="entry name" value="FAD/NAD-binding_dom"/>
</dbReference>
<feature type="domain" description="Pyridine nucleotide-disulphide oxidoreductase dimerisation" evidence="10">
    <location>
        <begin position="349"/>
        <end position="444"/>
    </location>
</feature>
<evidence type="ECO:0000256" key="8">
    <source>
        <dbReference type="ARBA" id="ARBA00023284"/>
    </source>
</evidence>
<evidence type="ECO:0000256" key="4">
    <source>
        <dbReference type="ARBA" id="ARBA00022827"/>
    </source>
</evidence>
<dbReference type="STRING" id="2200.GCA_001571405_02073"/>
<dbReference type="InterPro" id="IPR012999">
    <property type="entry name" value="Pyr_OxRdtase_I_AS"/>
</dbReference>
<dbReference type="Proteomes" id="UP000326500">
    <property type="component" value="Unassembled WGS sequence"/>
</dbReference>
<reference evidence="12 13" key="1">
    <citation type="submission" date="2016-10" db="EMBL/GenBank/DDBJ databases">
        <authorList>
            <person name="Varghese N."/>
            <person name="Submissions S."/>
        </authorList>
    </citation>
    <scope>NUCLEOTIDE SEQUENCE [LARGE SCALE GENOMIC DNA]</scope>
    <source>
        <strain evidence="12 13">DSM 2373</strain>
    </source>
</reference>
<dbReference type="InterPro" id="IPR001100">
    <property type="entry name" value="Pyr_nuc-diS_OxRdtase"/>
</dbReference>
<evidence type="ECO:0000256" key="3">
    <source>
        <dbReference type="ARBA" id="ARBA00022630"/>
    </source>
</evidence>
<evidence type="ECO:0000313" key="12">
    <source>
        <dbReference type="EMBL" id="SDK39493.1"/>
    </source>
</evidence>
<dbReference type="PANTHER" id="PTHR43014">
    <property type="entry name" value="MERCURIC REDUCTASE"/>
    <property type="match status" value="1"/>
</dbReference>
<evidence type="ECO:0000256" key="5">
    <source>
        <dbReference type="ARBA" id="ARBA00022857"/>
    </source>
</evidence>
<dbReference type="GO" id="GO:0016668">
    <property type="term" value="F:oxidoreductase activity, acting on a sulfur group of donors, NAD(P) as acceptor"/>
    <property type="evidence" value="ECO:0007669"/>
    <property type="project" value="InterPro"/>
</dbReference>
<dbReference type="SUPFAM" id="SSF51905">
    <property type="entry name" value="FAD/NAD(P)-binding domain"/>
    <property type="match status" value="1"/>
</dbReference>
<evidence type="ECO:0000256" key="7">
    <source>
        <dbReference type="ARBA" id="ARBA00023157"/>
    </source>
</evidence>
<keyword evidence="4 9" id="KW-0274">FAD</keyword>
<evidence type="ECO:0000259" key="11">
    <source>
        <dbReference type="Pfam" id="PF07992"/>
    </source>
</evidence>
<keyword evidence="5" id="KW-0521">NADP</keyword>
<dbReference type="InterPro" id="IPR016156">
    <property type="entry name" value="FAD/NAD-linked_Rdtase_dimer_sf"/>
</dbReference>
<evidence type="ECO:0000313" key="13">
    <source>
        <dbReference type="Proteomes" id="UP000326500"/>
    </source>
</evidence>
<dbReference type="InterPro" id="IPR004099">
    <property type="entry name" value="Pyr_nucl-diS_OxRdtase_dimer"/>
</dbReference>
<keyword evidence="3 9" id="KW-0285">Flavoprotein</keyword>